<evidence type="ECO:0000313" key="9">
    <source>
        <dbReference type="EMBL" id="KAK7092209.1"/>
    </source>
</evidence>
<feature type="transmembrane region" description="Helical" evidence="7">
    <location>
        <begin position="184"/>
        <end position="203"/>
    </location>
</feature>
<dbReference type="SUPFAM" id="SSF48317">
    <property type="entry name" value="Acid phosphatase/Vanadium-dependent haloperoxidase"/>
    <property type="match status" value="1"/>
</dbReference>
<protein>
    <recommendedName>
        <fullName evidence="8">Phosphatidic acid phosphatase type 2/haloperoxidase domain-containing protein</fullName>
    </recommendedName>
</protein>
<organism evidence="9 10">
    <name type="scientific">Littorina saxatilis</name>
    <dbReference type="NCBI Taxonomy" id="31220"/>
    <lineage>
        <taxon>Eukaryota</taxon>
        <taxon>Metazoa</taxon>
        <taxon>Spiralia</taxon>
        <taxon>Lophotrochozoa</taxon>
        <taxon>Mollusca</taxon>
        <taxon>Gastropoda</taxon>
        <taxon>Caenogastropoda</taxon>
        <taxon>Littorinimorpha</taxon>
        <taxon>Littorinoidea</taxon>
        <taxon>Littorinidae</taxon>
        <taxon>Littorina</taxon>
    </lineage>
</organism>
<dbReference type="Pfam" id="PF01569">
    <property type="entry name" value="PAP2"/>
    <property type="match status" value="1"/>
</dbReference>
<accession>A0AAN9G280</accession>
<dbReference type="InterPro" id="IPR043216">
    <property type="entry name" value="PAP-like"/>
</dbReference>
<evidence type="ECO:0000256" key="3">
    <source>
        <dbReference type="ARBA" id="ARBA00022692"/>
    </source>
</evidence>
<feature type="transmembrane region" description="Helical" evidence="7">
    <location>
        <begin position="215"/>
        <end position="233"/>
    </location>
</feature>
<feature type="transmembrane region" description="Helical" evidence="7">
    <location>
        <begin position="12"/>
        <end position="30"/>
    </location>
</feature>
<dbReference type="GO" id="GO:0007165">
    <property type="term" value="P:signal transduction"/>
    <property type="evidence" value="ECO:0007669"/>
    <property type="project" value="TreeGrafter"/>
</dbReference>
<evidence type="ECO:0000256" key="4">
    <source>
        <dbReference type="ARBA" id="ARBA00022989"/>
    </source>
</evidence>
<dbReference type="AlphaFoldDB" id="A0AAN9G280"/>
<dbReference type="GO" id="GO:0008195">
    <property type="term" value="F:phosphatidate phosphatase activity"/>
    <property type="evidence" value="ECO:0007669"/>
    <property type="project" value="TreeGrafter"/>
</dbReference>
<evidence type="ECO:0000256" key="2">
    <source>
        <dbReference type="ARBA" id="ARBA00008816"/>
    </source>
</evidence>
<evidence type="ECO:0000256" key="7">
    <source>
        <dbReference type="SAM" id="Phobius"/>
    </source>
</evidence>
<name>A0AAN9G280_9CAEN</name>
<comment type="subcellular location">
    <subcellularLocation>
        <location evidence="1">Membrane</location>
        <topology evidence="1">Multi-pass membrane protein</topology>
    </subcellularLocation>
</comment>
<evidence type="ECO:0000313" key="10">
    <source>
        <dbReference type="Proteomes" id="UP001374579"/>
    </source>
</evidence>
<dbReference type="InterPro" id="IPR000326">
    <property type="entry name" value="PAP2/HPO"/>
</dbReference>
<reference evidence="9 10" key="1">
    <citation type="submission" date="2024-02" db="EMBL/GenBank/DDBJ databases">
        <title>Chromosome-scale genome assembly of the rough periwinkle Littorina saxatilis.</title>
        <authorList>
            <person name="De Jode A."/>
            <person name="Faria R."/>
            <person name="Formenti G."/>
            <person name="Sims Y."/>
            <person name="Smith T.P."/>
            <person name="Tracey A."/>
            <person name="Wood J.M.D."/>
            <person name="Zagrodzka Z.B."/>
            <person name="Johannesson K."/>
            <person name="Butlin R.K."/>
            <person name="Leder E.H."/>
        </authorList>
    </citation>
    <scope>NUCLEOTIDE SEQUENCE [LARGE SCALE GENOMIC DNA]</scope>
    <source>
        <strain evidence="9">Snail1</strain>
        <tissue evidence="9">Muscle</tissue>
    </source>
</reference>
<evidence type="ECO:0000256" key="6">
    <source>
        <dbReference type="SAM" id="MobiDB-lite"/>
    </source>
</evidence>
<dbReference type="GO" id="GO:0006644">
    <property type="term" value="P:phospholipid metabolic process"/>
    <property type="evidence" value="ECO:0007669"/>
    <property type="project" value="InterPro"/>
</dbReference>
<dbReference type="InterPro" id="IPR036938">
    <property type="entry name" value="PAP2/HPO_sf"/>
</dbReference>
<keyword evidence="5 7" id="KW-0472">Membrane</keyword>
<dbReference type="Proteomes" id="UP001374579">
    <property type="component" value="Unassembled WGS sequence"/>
</dbReference>
<evidence type="ECO:0000256" key="1">
    <source>
        <dbReference type="ARBA" id="ARBA00004141"/>
    </source>
</evidence>
<keyword evidence="10" id="KW-1185">Reference proteome</keyword>
<dbReference type="PANTHER" id="PTHR10165:SF103">
    <property type="entry name" value="PHOSPHOLIPID PHOSPHATASE HOMOLOG 1.2 HOMOLOG"/>
    <property type="match status" value="1"/>
</dbReference>
<feature type="transmembrane region" description="Helical" evidence="7">
    <location>
        <begin position="112"/>
        <end position="132"/>
    </location>
</feature>
<dbReference type="Gene3D" id="1.20.144.10">
    <property type="entry name" value="Phosphatidic acid phosphatase type 2/haloperoxidase"/>
    <property type="match status" value="1"/>
</dbReference>
<proteinExistence type="inferred from homology"/>
<feature type="transmembrane region" description="Helical" evidence="7">
    <location>
        <begin position="245"/>
        <end position="264"/>
    </location>
</feature>
<dbReference type="GO" id="GO:0005886">
    <property type="term" value="C:plasma membrane"/>
    <property type="evidence" value="ECO:0007669"/>
    <property type="project" value="TreeGrafter"/>
</dbReference>
<feature type="transmembrane region" description="Helical" evidence="7">
    <location>
        <begin position="58"/>
        <end position="83"/>
    </location>
</feature>
<comment type="caution">
    <text evidence="9">The sequence shown here is derived from an EMBL/GenBank/DDBJ whole genome shotgun (WGS) entry which is preliminary data.</text>
</comment>
<dbReference type="EMBL" id="JBAMIC010000021">
    <property type="protein sequence ID" value="KAK7092209.1"/>
    <property type="molecule type" value="Genomic_DNA"/>
</dbReference>
<dbReference type="PANTHER" id="PTHR10165">
    <property type="entry name" value="LIPID PHOSPHATE PHOSPHATASE"/>
    <property type="match status" value="1"/>
</dbReference>
<keyword evidence="3 7" id="KW-0812">Transmembrane</keyword>
<gene>
    <name evidence="9" type="ORF">V1264_007997</name>
</gene>
<feature type="domain" description="Phosphatidic acid phosphatase type 2/haloperoxidase" evidence="8">
    <location>
        <begin position="115"/>
        <end position="260"/>
    </location>
</feature>
<dbReference type="GO" id="GO:0046839">
    <property type="term" value="P:phospholipid dephosphorylation"/>
    <property type="evidence" value="ECO:0007669"/>
    <property type="project" value="TreeGrafter"/>
</dbReference>
<comment type="similarity">
    <text evidence="2">Belongs to the PA-phosphatase related phosphoesterase family.</text>
</comment>
<evidence type="ECO:0000259" key="8">
    <source>
        <dbReference type="SMART" id="SM00014"/>
    </source>
</evidence>
<dbReference type="SMART" id="SM00014">
    <property type="entry name" value="acidPPc"/>
    <property type="match status" value="1"/>
</dbReference>
<evidence type="ECO:0000256" key="5">
    <source>
        <dbReference type="ARBA" id="ARBA00023136"/>
    </source>
</evidence>
<keyword evidence="4 7" id="KW-1133">Transmembrane helix</keyword>
<sequence length="300" mass="33166">MGFSELRRAPTIVNALCWVAVFVVSVAFFLKPIAAAHRGFFCDDEAIRYPFRHDTVSVSLLVVTCLIPAVVLVFALEVTYGVLTNKHRSGHDTCADDKSRCSGLHTGLRDAGLVFACFMYGNALCFVLTEVFKVSFGRLRPSFLSACQPETDVTSFANCSGLYVEDIVCLNPDTKLMSDMRKSFVSGHASFSVFNMLFIILYLQRRLPFSTPRLVVSLLQSGALGYAIFVMASRIFDHYHHPQDILGGAILGVVICLVTVFKICPRFILHPPRMELEQLPVTVNTKQGTAPPPTSSKTKE</sequence>
<feature type="region of interest" description="Disordered" evidence="6">
    <location>
        <begin position="280"/>
        <end position="300"/>
    </location>
</feature>